<dbReference type="Pfam" id="PF08100">
    <property type="entry name" value="Dimerisation"/>
    <property type="match status" value="1"/>
</dbReference>
<dbReference type="InterPro" id="IPR036388">
    <property type="entry name" value="WH-like_DNA-bd_sf"/>
</dbReference>
<keyword evidence="2" id="KW-0808">Transferase</keyword>
<dbReference type="EMBL" id="JAGPNK010000002">
    <property type="protein sequence ID" value="KAH7325876.1"/>
    <property type="molecule type" value="Genomic_DNA"/>
</dbReference>
<evidence type="ECO:0000256" key="1">
    <source>
        <dbReference type="ARBA" id="ARBA00022603"/>
    </source>
</evidence>
<dbReference type="PANTHER" id="PTHR43712">
    <property type="entry name" value="PUTATIVE (AFU_ORTHOLOGUE AFUA_4G14580)-RELATED"/>
    <property type="match status" value="1"/>
</dbReference>
<sequence>MATNTTPASSSPLSSTSRIIQLAATISSSVAKLQEILDAAGSPSPSFDQDAPVAPLPREALAFQDAVLDATAELHDLLLEPIELIFSHGAHNNMACLQAIGRFNIAALVPLAAAATTSFEDIAAKTGLSLSMTRRLVRHAMTMRIFCEPQPGFVGHTQASRWLAVPHNSTWITTAGDEMWPATLKMIESAHTYPDSQEASQSGFSLANNTTQSIYDVMAMDPPRAQRFATAMHAYAGSPGFDAAHVLDHHDWASLGPAKVVDVGGSQGHIARALASRFPELDITVQDFAPVIQGAEDALPPDLRPRVRFMAHNFFAPQPLRADVYYCRWIFHNWTDKYAVLILRGLASAMTPGSRLLIQEICMPEPGEIAHWRDKMYRAMDLNMAAVFNSHERTVSQWETLLAEADPRFQLRDVVSPPGSVLSLFDVRWNATEEMVEGRPKSGGSYLV</sequence>
<feature type="domain" description="O-methyltransferase dimerisation" evidence="5">
    <location>
        <begin position="95"/>
        <end position="165"/>
    </location>
</feature>
<dbReference type="PANTHER" id="PTHR43712:SF12">
    <property type="entry name" value="STERIGMATOCYSTIN 8-O-METHYLTRANSFERASE"/>
    <property type="match status" value="1"/>
</dbReference>
<dbReference type="SUPFAM" id="SSF46785">
    <property type="entry name" value="Winged helix' DNA-binding domain"/>
    <property type="match status" value="1"/>
</dbReference>
<comment type="caution">
    <text evidence="6">The sequence shown here is derived from an EMBL/GenBank/DDBJ whole genome shotgun (WGS) entry which is preliminary data.</text>
</comment>
<evidence type="ECO:0000256" key="2">
    <source>
        <dbReference type="ARBA" id="ARBA00022679"/>
    </source>
</evidence>
<dbReference type="OrthoDB" id="1606438at2759"/>
<dbReference type="CDD" id="cd02440">
    <property type="entry name" value="AdoMet_MTases"/>
    <property type="match status" value="1"/>
</dbReference>
<dbReference type="AlphaFoldDB" id="A0A8K0WUR0"/>
<protein>
    <submittedName>
        <fullName evidence="6">S-adenosyl-L-methionine-dependent methyltransferase</fullName>
    </submittedName>
</protein>
<evidence type="ECO:0000259" key="4">
    <source>
        <dbReference type="Pfam" id="PF00891"/>
    </source>
</evidence>
<keyword evidence="1 6" id="KW-0489">Methyltransferase</keyword>
<dbReference type="InterPro" id="IPR012967">
    <property type="entry name" value="COMT_dimerisation"/>
</dbReference>
<dbReference type="InterPro" id="IPR029063">
    <property type="entry name" value="SAM-dependent_MTases_sf"/>
</dbReference>
<reference evidence="6" key="1">
    <citation type="journal article" date="2021" name="Nat. Commun.">
        <title>Genetic determinants of endophytism in the Arabidopsis root mycobiome.</title>
        <authorList>
            <person name="Mesny F."/>
            <person name="Miyauchi S."/>
            <person name="Thiergart T."/>
            <person name="Pickel B."/>
            <person name="Atanasova L."/>
            <person name="Karlsson M."/>
            <person name="Huettel B."/>
            <person name="Barry K.W."/>
            <person name="Haridas S."/>
            <person name="Chen C."/>
            <person name="Bauer D."/>
            <person name="Andreopoulos W."/>
            <person name="Pangilinan J."/>
            <person name="LaButti K."/>
            <person name="Riley R."/>
            <person name="Lipzen A."/>
            <person name="Clum A."/>
            <person name="Drula E."/>
            <person name="Henrissat B."/>
            <person name="Kohler A."/>
            <person name="Grigoriev I.V."/>
            <person name="Martin F.M."/>
            <person name="Hacquard S."/>
        </authorList>
    </citation>
    <scope>NUCLEOTIDE SEQUENCE</scope>
    <source>
        <strain evidence="6">MPI-CAGE-CH-0235</strain>
    </source>
</reference>
<proteinExistence type="predicted"/>
<dbReference type="InterPro" id="IPR016461">
    <property type="entry name" value="COMT-like"/>
</dbReference>
<dbReference type="SUPFAM" id="SSF53335">
    <property type="entry name" value="S-adenosyl-L-methionine-dependent methyltransferases"/>
    <property type="match status" value="1"/>
</dbReference>
<keyword evidence="3" id="KW-0949">S-adenosyl-L-methionine</keyword>
<dbReference type="Proteomes" id="UP000813444">
    <property type="component" value="Unassembled WGS sequence"/>
</dbReference>
<organism evidence="6 7">
    <name type="scientific">Stachybotrys elegans</name>
    <dbReference type="NCBI Taxonomy" id="80388"/>
    <lineage>
        <taxon>Eukaryota</taxon>
        <taxon>Fungi</taxon>
        <taxon>Dikarya</taxon>
        <taxon>Ascomycota</taxon>
        <taxon>Pezizomycotina</taxon>
        <taxon>Sordariomycetes</taxon>
        <taxon>Hypocreomycetidae</taxon>
        <taxon>Hypocreales</taxon>
        <taxon>Stachybotryaceae</taxon>
        <taxon>Stachybotrys</taxon>
    </lineage>
</organism>
<feature type="domain" description="O-methyltransferase C-terminal" evidence="4">
    <location>
        <begin position="213"/>
        <end position="405"/>
    </location>
</feature>
<evidence type="ECO:0000313" key="7">
    <source>
        <dbReference type="Proteomes" id="UP000813444"/>
    </source>
</evidence>
<dbReference type="Pfam" id="PF00891">
    <property type="entry name" value="Methyltransf_2"/>
    <property type="match status" value="1"/>
</dbReference>
<dbReference type="GO" id="GO:0032259">
    <property type="term" value="P:methylation"/>
    <property type="evidence" value="ECO:0007669"/>
    <property type="project" value="UniProtKB-KW"/>
</dbReference>
<keyword evidence="7" id="KW-1185">Reference proteome</keyword>
<gene>
    <name evidence="6" type="ORF">B0I35DRAFT_120585</name>
</gene>
<dbReference type="InterPro" id="IPR001077">
    <property type="entry name" value="COMT_C"/>
</dbReference>
<evidence type="ECO:0000259" key="5">
    <source>
        <dbReference type="Pfam" id="PF08100"/>
    </source>
</evidence>
<evidence type="ECO:0000256" key="3">
    <source>
        <dbReference type="ARBA" id="ARBA00022691"/>
    </source>
</evidence>
<name>A0A8K0WUR0_9HYPO</name>
<dbReference type="InterPro" id="IPR036390">
    <property type="entry name" value="WH_DNA-bd_sf"/>
</dbReference>
<dbReference type="GO" id="GO:0008171">
    <property type="term" value="F:O-methyltransferase activity"/>
    <property type="evidence" value="ECO:0007669"/>
    <property type="project" value="InterPro"/>
</dbReference>
<dbReference type="PROSITE" id="PS51683">
    <property type="entry name" value="SAM_OMT_II"/>
    <property type="match status" value="1"/>
</dbReference>
<dbReference type="Gene3D" id="3.40.50.150">
    <property type="entry name" value="Vaccinia Virus protein VP39"/>
    <property type="match status" value="1"/>
</dbReference>
<evidence type="ECO:0000313" key="6">
    <source>
        <dbReference type="EMBL" id="KAH7325876.1"/>
    </source>
</evidence>
<accession>A0A8K0WUR0</accession>
<dbReference type="Gene3D" id="1.10.10.10">
    <property type="entry name" value="Winged helix-like DNA-binding domain superfamily/Winged helix DNA-binding domain"/>
    <property type="match status" value="1"/>
</dbReference>